<evidence type="ECO:0000256" key="2">
    <source>
        <dbReference type="ARBA" id="ARBA00022448"/>
    </source>
</evidence>
<dbReference type="CDD" id="cd06261">
    <property type="entry name" value="TM_PBP2"/>
    <property type="match status" value="1"/>
</dbReference>
<comment type="caution">
    <text evidence="9">The sequence shown here is derived from an EMBL/GenBank/DDBJ whole genome shotgun (WGS) entry which is preliminary data.</text>
</comment>
<reference evidence="9" key="1">
    <citation type="submission" date="2022-12" db="EMBL/GenBank/DDBJ databases">
        <title>Reference genome sequencing for broad-spectrum identification of bacterial and archaeal isolates by mass spectrometry.</title>
        <authorList>
            <person name="Sekiguchi Y."/>
            <person name="Tourlousse D.M."/>
        </authorList>
    </citation>
    <scope>NUCLEOTIDE SEQUENCE</scope>
    <source>
        <strain evidence="9">14</strain>
    </source>
</reference>
<evidence type="ECO:0000256" key="4">
    <source>
        <dbReference type="ARBA" id="ARBA00022692"/>
    </source>
</evidence>
<feature type="transmembrane region" description="Helical" evidence="7">
    <location>
        <begin position="77"/>
        <end position="98"/>
    </location>
</feature>
<feature type="transmembrane region" description="Helical" evidence="7">
    <location>
        <begin position="186"/>
        <end position="211"/>
    </location>
</feature>
<keyword evidence="4 7" id="KW-0812">Transmembrane</keyword>
<sequence length="279" mass="29602">MIKRVLGLGMGHLLLIGWTILAIVPFILIAIYSLRSNTDLFAYPLGIGGQYHPENYVIAWNGPGGGAGMIDYFTNTAIAGGVAIVVTLTVGSTAAYFATKLGARMRALFLAIFLTASVVPFVLIIIPYFQVFNALSLLSQPAVLGVTYGVLTLPTTVLVLTSYYADFPQELIESATVDGLGEFSAYLQIVLPLSKGALTAVGMLALVFVWAEAQLGIVLLQESTSQTVSVGVLGFQGQFTAQLGPLFAGLSIATIPVIIIYLIFNRFITKGIALGGVFR</sequence>
<dbReference type="Gene3D" id="1.10.3720.10">
    <property type="entry name" value="MetI-like"/>
    <property type="match status" value="1"/>
</dbReference>
<feature type="transmembrane region" description="Helical" evidence="7">
    <location>
        <begin position="142"/>
        <end position="165"/>
    </location>
</feature>
<dbReference type="SUPFAM" id="SSF161098">
    <property type="entry name" value="MetI-like"/>
    <property type="match status" value="1"/>
</dbReference>
<dbReference type="InterPro" id="IPR000515">
    <property type="entry name" value="MetI-like"/>
</dbReference>
<feature type="transmembrane region" description="Helical" evidence="7">
    <location>
        <begin position="107"/>
        <end position="130"/>
    </location>
</feature>
<dbReference type="PANTHER" id="PTHR32243">
    <property type="entry name" value="MALTOSE TRANSPORT SYSTEM PERMEASE-RELATED"/>
    <property type="match status" value="1"/>
</dbReference>
<name>A0A9W6FNP7_9MICO</name>
<evidence type="ECO:0000313" key="9">
    <source>
        <dbReference type="EMBL" id="GLI26655.1"/>
    </source>
</evidence>
<dbReference type="AlphaFoldDB" id="A0A9W6FNP7"/>
<dbReference type="InterPro" id="IPR050901">
    <property type="entry name" value="BP-dep_ABC_trans_perm"/>
</dbReference>
<protein>
    <submittedName>
        <fullName evidence="9">ABC transporter permease</fullName>
    </submittedName>
</protein>
<dbReference type="InterPro" id="IPR035906">
    <property type="entry name" value="MetI-like_sf"/>
</dbReference>
<feature type="transmembrane region" description="Helical" evidence="7">
    <location>
        <begin position="243"/>
        <end position="264"/>
    </location>
</feature>
<dbReference type="PANTHER" id="PTHR32243:SF24">
    <property type="entry name" value="DIACETYLCHITOBIOSE UPTAKE SYSTEM PERMEASE PROTEIN NGCG"/>
    <property type="match status" value="1"/>
</dbReference>
<dbReference type="GO" id="GO:0055085">
    <property type="term" value="P:transmembrane transport"/>
    <property type="evidence" value="ECO:0007669"/>
    <property type="project" value="InterPro"/>
</dbReference>
<proteinExistence type="inferred from homology"/>
<keyword evidence="3" id="KW-1003">Cell membrane</keyword>
<dbReference type="EMBL" id="BSDP01000001">
    <property type="protein sequence ID" value="GLI26655.1"/>
    <property type="molecule type" value="Genomic_DNA"/>
</dbReference>
<dbReference type="Pfam" id="PF00528">
    <property type="entry name" value="BPD_transp_1"/>
    <property type="match status" value="1"/>
</dbReference>
<evidence type="ECO:0000256" key="1">
    <source>
        <dbReference type="ARBA" id="ARBA00004651"/>
    </source>
</evidence>
<evidence type="ECO:0000256" key="3">
    <source>
        <dbReference type="ARBA" id="ARBA00022475"/>
    </source>
</evidence>
<gene>
    <name evidence="9" type="ORF">ARHIZOSPH14_08970</name>
</gene>
<evidence type="ECO:0000256" key="6">
    <source>
        <dbReference type="ARBA" id="ARBA00023136"/>
    </source>
</evidence>
<evidence type="ECO:0000313" key="10">
    <source>
        <dbReference type="Proteomes" id="UP001144396"/>
    </source>
</evidence>
<comment type="similarity">
    <text evidence="7">Belongs to the binding-protein-dependent transport system permease family.</text>
</comment>
<dbReference type="GO" id="GO:0005886">
    <property type="term" value="C:plasma membrane"/>
    <property type="evidence" value="ECO:0007669"/>
    <property type="project" value="UniProtKB-SubCell"/>
</dbReference>
<evidence type="ECO:0000256" key="7">
    <source>
        <dbReference type="RuleBase" id="RU363032"/>
    </source>
</evidence>
<keyword evidence="2 7" id="KW-0813">Transport</keyword>
<comment type="subcellular location">
    <subcellularLocation>
        <location evidence="1 7">Cell membrane</location>
        <topology evidence="1 7">Multi-pass membrane protein</topology>
    </subcellularLocation>
</comment>
<accession>A0A9W6FNP7</accession>
<evidence type="ECO:0000256" key="5">
    <source>
        <dbReference type="ARBA" id="ARBA00022989"/>
    </source>
</evidence>
<dbReference type="Proteomes" id="UP001144396">
    <property type="component" value="Unassembled WGS sequence"/>
</dbReference>
<dbReference type="RefSeq" id="WP_281882672.1">
    <property type="nucleotide sequence ID" value="NZ_BSDP01000001.1"/>
</dbReference>
<feature type="domain" description="ABC transmembrane type-1" evidence="8">
    <location>
        <begin position="73"/>
        <end position="264"/>
    </location>
</feature>
<dbReference type="PROSITE" id="PS50928">
    <property type="entry name" value="ABC_TM1"/>
    <property type="match status" value="1"/>
</dbReference>
<organism evidence="9 10">
    <name type="scientific">Agromyces rhizosphaerae</name>
    <dbReference type="NCBI Taxonomy" id="88374"/>
    <lineage>
        <taxon>Bacteria</taxon>
        <taxon>Bacillati</taxon>
        <taxon>Actinomycetota</taxon>
        <taxon>Actinomycetes</taxon>
        <taxon>Micrococcales</taxon>
        <taxon>Microbacteriaceae</taxon>
        <taxon>Agromyces</taxon>
    </lineage>
</organism>
<keyword evidence="10" id="KW-1185">Reference proteome</keyword>
<evidence type="ECO:0000259" key="8">
    <source>
        <dbReference type="PROSITE" id="PS50928"/>
    </source>
</evidence>
<keyword evidence="6 7" id="KW-0472">Membrane</keyword>
<keyword evidence="5 7" id="KW-1133">Transmembrane helix</keyword>
<feature type="transmembrane region" description="Helical" evidence="7">
    <location>
        <begin position="12"/>
        <end position="34"/>
    </location>
</feature>